<sequence>MRLLPHWASPYPRQHLGSDVLAGIIVTILVIPQSLAYALLAGLPPQAGLYVSILPVIAYALFGSSMVQAVGPVAITAIMTYSVLAPIAPPGSPAYIGLAAVVALGSGVLLVLCGSLRLGFLANLLSRPVIAGFISGSAVLIVFSQLKHFFGVEPQGSDAATVIRALLADGRLDMASAIGLTAVAILGFARLWLAGLLERCGLSPAAGGFVVRLFPLLVVLGATATVIAGDLDRLHGVAVVGRIAEGLPGLTPFLPAAGELQQLALPILLVALIGMVQNISMGQALAIRRRERLDANAELRGLGCANIVAAFSGGMPVGGGVSRTAVNVAAGAQTPLASIVSALAMLLVVAGAAPLFARLPLAVLAASIIVAAVSMIDLRSLRQAWRYDRADGLAALGTAVGVFVLGLEAGIGLGILFSLATLLYRASTPHIAVIGRIPDSEHFRNVERYAVETLPGTLFLRIDESLFFGNLHALESRLASELEKAGDTRHVVLIMNAVNRVDATAMEVLSDLNRDLCGRGIALHFAEIKGPVQDRLIGTPLWQELSGRVFLSVNDAYTALASGTPPRAD</sequence>
<organism evidence="7 8">
    <name type="scientific">Azonexus hydrophilus</name>
    <dbReference type="NCBI Taxonomy" id="418702"/>
    <lineage>
        <taxon>Bacteria</taxon>
        <taxon>Pseudomonadati</taxon>
        <taxon>Pseudomonadota</taxon>
        <taxon>Betaproteobacteria</taxon>
        <taxon>Rhodocyclales</taxon>
        <taxon>Azonexaceae</taxon>
        <taxon>Azonexus</taxon>
    </lineage>
</organism>
<feature type="transmembrane region" description="Helical" evidence="5">
    <location>
        <begin position="393"/>
        <end position="424"/>
    </location>
</feature>
<accession>A0ABZ2XFT9</accession>
<feature type="transmembrane region" description="Helical" evidence="5">
    <location>
        <begin position="209"/>
        <end position="228"/>
    </location>
</feature>
<dbReference type="InterPro" id="IPR002645">
    <property type="entry name" value="STAS_dom"/>
</dbReference>
<feature type="transmembrane region" description="Helical" evidence="5">
    <location>
        <begin position="362"/>
        <end position="381"/>
    </location>
</feature>
<dbReference type="InterPro" id="IPR011547">
    <property type="entry name" value="SLC26A/SulP_dom"/>
</dbReference>
<name>A0ABZ2XFT9_9RHOO</name>
<dbReference type="InterPro" id="IPR001902">
    <property type="entry name" value="SLC26A/SulP_fam"/>
</dbReference>
<evidence type="ECO:0000256" key="5">
    <source>
        <dbReference type="SAM" id="Phobius"/>
    </source>
</evidence>
<feature type="transmembrane region" description="Helical" evidence="5">
    <location>
        <begin position="174"/>
        <end position="197"/>
    </location>
</feature>
<dbReference type="Proteomes" id="UP001479520">
    <property type="component" value="Chromosome"/>
</dbReference>
<dbReference type="PANTHER" id="PTHR11814">
    <property type="entry name" value="SULFATE TRANSPORTER"/>
    <property type="match status" value="1"/>
</dbReference>
<reference evidence="7 8" key="1">
    <citation type="submission" date="2024-04" db="EMBL/GenBank/DDBJ databases">
        <title>Dissimilatory iodate-reducing microorganisms contribute to the enrichment of iodine in groundwater.</title>
        <authorList>
            <person name="Jiang Z."/>
        </authorList>
    </citation>
    <scope>NUCLEOTIDE SEQUENCE [LARGE SCALE GENOMIC DNA]</scope>
    <source>
        <strain evidence="7 8">NCP973</strain>
    </source>
</reference>
<dbReference type="CDD" id="cd07042">
    <property type="entry name" value="STAS_SulP_like_sulfate_transporter"/>
    <property type="match status" value="1"/>
</dbReference>
<comment type="subcellular location">
    <subcellularLocation>
        <location evidence="1">Membrane</location>
        <topology evidence="1">Multi-pass membrane protein</topology>
    </subcellularLocation>
</comment>
<protein>
    <submittedName>
        <fullName evidence="7">Sulfate permease</fullName>
    </submittedName>
</protein>
<keyword evidence="8" id="KW-1185">Reference proteome</keyword>
<feature type="transmembrane region" description="Helical" evidence="5">
    <location>
        <begin position="20"/>
        <end position="40"/>
    </location>
</feature>
<dbReference type="NCBIfam" id="TIGR00815">
    <property type="entry name" value="sulP"/>
    <property type="match status" value="1"/>
</dbReference>
<evidence type="ECO:0000313" key="8">
    <source>
        <dbReference type="Proteomes" id="UP001479520"/>
    </source>
</evidence>
<evidence type="ECO:0000313" key="7">
    <source>
        <dbReference type="EMBL" id="WZJ20136.1"/>
    </source>
</evidence>
<evidence type="ECO:0000256" key="4">
    <source>
        <dbReference type="ARBA" id="ARBA00023136"/>
    </source>
</evidence>
<dbReference type="EMBL" id="CP151406">
    <property type="protein sequence ID" value="WZJ20136.1"/>
    <property type="molecule type" value="Genomic_DNA"/>
</dbReference>
<feature type="domain" description="STAS" evidence="6">
    <location>
        <begin position="447"/>
        <end position="560"/>
    </location>
</feature>
<evidence type="ECO:0000256" key="2">
    <source>
        <dbReference type="ARBA" id="ARBA00022692"/>
    </source>
</evidence>
<keyword evidence="2 5" id="KW-0812">Transmembrane</keyword>
<dbReference type="Gene3D" id="3.30.750.24">
    <property type="entry name" value="STAS domain"/>
    <property type="match status" value="1"/>
</dbReference>
<dbReference type="Pfam" id="PF01740">
    <property type="entry name" value="STAS"/>
    <property type="match status" value="1"/>
</dbReference>
<dbReference type="RefSeq" id="WP_298397321.1">
    <property type="nucleotide sequence ID" value="NZ_CP151406.1"/>
</dbReference>
<evidence type="ECO:0000256" key="3">
    <source>
        <dbReference type="ARBA" id="ARBA00022989"/>
    </source>
</evidence>
<feature type="transmembrane region" description="Helical" evidence="5">
    <location>
        <begin position="336"/>
        <end position="356"/>
    </location>
</feature>
<evidence type="ECO:0000259" key="6">
    <source>
        <dbReference type="PROSITE" id="PS50801"/>
    </source>
</evidence>
<dbReference type="PROSITE" id="PS50801">
    <property type="entry name" value="STAS"/>
    <property type="match status" value="1"/>
</dbReference>
<dbReference type="SUPFAM" id="SSF52091">
    <property type="entry name" value="SpoIIaa-like"/>
    <property type="match status" value="1"/>
</dbReference>
<gene>
    <name evidence="7" type="primary">sulP</name>
    <name evidence="7" type="ORF">AADV58_09190</name>
</gene>
<feature type="transmembrane region" description="Helical" evidence="5">
    <location>
        <begin position="94"/>
        <end position="116"/>
    </location>
</feature>
<feature type="transmembrane region" description="Helical" evidence="5">
    <location>
        <begin position="46"/>
        <end position="62"/>
    </location>
</feature>
<proteinExistence type="predicted"/>
<keyword evidence="4 5" id="KW-0472">Membrane</keyword>
<dbReference type="Pfam" id="PF00916">
    <property type="entry name" value="Sulfate_transp"/>
    <property type="match status" value="1"/>
</dbReference>
<feature type="transmembrane region" description="Helical" evidence="5">
    <location>
        <begin position="263"/>
        <end position="287"/>
    </location>
</feature>
<keyword evidence="3 5" id="KW-1133">Transmembrane helix</keyword>
<evidence type="ECO:0000256" key="1">
    <source>
        <dbReference type="ARBA" id="ARBA00004141"/>
    </source>
</evidence>
<feature type="transmembrane region" description="Helical" evidence="5">
    <location>
        <begin position="128"/>
        <end position="146"/>
    </location>
</feature>
<dbReference type="InterPro" id="IPR036513">
    <property type="entry name" value="STAS_dom_sf"/>
</dbReference>